<dbReference type="InterPro" id="IPR014004">
    <property type="entry name" value="Transpt-assoc_nodulatn_dom_bac"/>
</dbReference>
<dbReference type="RefSeq" id="WP_150081995.1">
    <property type="nucleotide sequence ID" value="NZ_VWRN01000006.1"/>
</dbReference>
<sequence length="300" mass="30999">MKTSLFSRDALAEPTPVRAPAQARGASRLAAIARAAATATLMLTAATQLSGCFPVIAGAMGAGVMSATDRRPTSIQAVDRGLQLEIENTLATRYSGAARVNVTVFNKKVLLTGEVKDANLRQQIEQYVRGLPNAREVINELEVVSSPSFAQQSQDAFVTSKVKTMLMTAEGVPSNSTKITTERGVVYLMGLVTRPEGDRATETARNVGGVSKVVKVFDYIDEAERARLDAAASSQNAAPGEPVGGTPAPVQSTPGAAVPTNSTPAPIGPDLSSPVTAPTTAPTTAPVPGAVGLPPGRNLP</sequence>
<evidence type="ECO:0000256" key="1">
    <source>
        <dbReference type="ARBA" id="ARBA00022729"/>
    </source>
</evidence>
<dbReference type="Gene3D" id="3.30.1340.30">
    <property type="match status" value="1"/>
</dbReference>
<dbReference type="PANTHER" id="PTHR34606">
    <property type="entry name" value="BON DOMAIN-CONTAINING PROTEIN"/>
    <property type="match status" value="1"/>
</dbReference>
<gene>
    <name evidence="4" type="ORF">F1599_01705</name>
</gene>
<comment type="caution">
    <text evidence="4">The sequence shown here is derived from an EMBL/GenBank/DDBJ whole genome shotgun (WGS) entry which is preliminary data.</text>
</comment>
<feature type="domain" description="BON" evidence="3">
    <location>
        <begin position="78"/>
        <end position="145"/>
    </location>
</feature>
<evidence type="ECO:0000256" key="2">
    <source>
        <dbReference type="SAM" id="MobiDB-lite"/>
    </source>
</evidence>
<dbReference type="EMBL" id="VWRN01000006">
    <property type="protein sequence ID" value="KAA6133157.1"/>
    <property type="molecule type" value="Genomic_DNA"/>
</dbReference>
<feature type="compositionally biased region" description="Polar residues" evidence="2">
    <location>
        <begin position="249"/>
        <end position="264"/>
    </location>
</feature>
<dbReference type="PANTHER" id="PTHR34606:SF4">
    <property type="entry name" value="OUTER MEMBRANE LIPOPROTEIN DOLP"/>
    <property type="match status" value="1"/>
</dbReference>
<dbReference type="SMART" id="SM00749">
    <property type="entry name" value="BON"/>
    <property type="match status" value="2"/>
</dbReference>
<proteinExistence type="predicted"/>
<feature type="compositionally biased region" description="Low complexity" evidence="2">
    <location>
        <begin position="274"/>
        <end position="300"/>
    </location>
</feature>
<protein>
    <submittedName>
        <fullName evidence="4">BON domain-containing protein</fullName>
    </submittedName>
</protein>
<keyword evidence="1" id="KW-0732">Signal</keyword>
<evidence type="ECO:0000259" key="3">
    <source>
        <dbReference type="PROSITE" id="PS50914"/>
    </source>
</evidence>
<evidence type="ECO:0000313" key="5">
    <source>
        <dbReference type="Proteomes" id="UP000324324"/>
    </source>
</evidence>
<feature type="region of interest" description="Disordered" evidence="2">
    <location>
        <begin position="230"/>
        <end position="300"/>
    </location>
</feature>
<accession>A0A5M8BB08</accession>
<reference evidence="4 5" key="1">
    <citation type="submission" date="2019-09" db="EMBL/GenBank/DDBJ databases">
        <title>Isolation of a novel species in the genus Cupriavidus from patients with sepsis using whole genome sequencing.</title>
        <authorList>
            <person name="Kweon O.J."/>
            <person name="Lee M.-K."/>
        </authorList>
    </citation>
    <scope>NUCLEOTIDE SEQUENCE [LARGE SCALE GENOMIC DNA]</scope>
    <source>
        <strain evidence="4 5">MKL-01</strain>
    </source>
</reference>
<dbReference type="InterPro" id="IPR007055">
    <property type="entry name" value="BON_dom"/>
</dbReference>
<dbReference type="Proteomes" id="UP000324324">
    <property type="component" value="Unassembled WGS sequence"/>
</dbReference>
<dbReference type="PROSITE" id="PS50914">
    <property type="entry name" value="BON"/>
    <property type="match status" value="2"/>
</dbReference>
<name>A0A5M8BB08_9BURK</name>
<dbReference type="InterPro" id="IPR051686">
    <property type="entry name" value="Lipoprotein_DolP"/>
</dbReference>
<organism evidence="4 5">
    <name type="scientific">Cupriavidus cauae</name>
    <dbReference type="NCBI Taxonomy" id="2608999"/>
    <lineage>
        <taxon>Bacteria</taxon>
        <taxon>Pseudomonadati</taxon>
        <taxon>Pseudomonadota</taxon>
        <taxon>Betaproteobacteria</taxon>
        <taxon>Burkholderiales</taxon>
        <taxon>Burkholderiaceae</taxon>
        <taxon>Cupriavidus</taxon>
    </lineage>
</organism>
<keyword evidence="5" id="KW-1185">Reference proteome</keyword>
<evidence type="ECO:0000313" key="4">
    <source>
        <dbReference type="EMBL" id="KAA6133157.1"/>
    </source>
</evidence>
<dbReference type="AlphaFoldDB" id="A0A5M8BB08"/>
<feature type="domain" description="BON" evidence="3">
    <location>
        <begin position="154"/>
        <end position="224"/>
    </location>
</feature>
<dbReference type="Pfam" id="PF04972">
    <property type="entry name" value="BON"/>
    <property type="match status" value="2"/>
</dbReference>